<feature type="domain" description="GP-PDE" evidence="10">
    <location>
        <begin position="346"/>
        <end position="646"/>
    </location>
</feature>
<sequence>MMRGLLFVLLLIHASSAAKDENVAPWLTLNGKAPTVVGREGFSGQFPEDTDLALAPSSYDGNLMLCSVQLTMDGEAICQPNVDISKSTNVQEIHPNKTKTYNVNGKNVTGYFTIDYTIVELVEKITGVQSTWTRSDGFDGYNIAPFKRGNEGEFMVSNLWINVPYAQFYSENKMNMEDYIRQVPLTENHCLSSPEIGFLKAISGRKVKNLKLYFAFQDKDEVEPTTQKKYGSIASDLAALKPMVAGIVVPKEYIWPVDDSNYLVAKPTTLVTDAHKLGLEVYVSGFANDNVLPYNYSYDPTAEYLNFISNGQFSVDGLITDFPPTATDAMMCFAPFNDNRTKGEQPLIITRGGASGIYADSTDLAYQQALDDEADVIDCSVQMSQDGVAFCMLTPDLSTSTNAAAIFMDRSSDVKEIQIDSGIFSFDLTWEEIQTLQPQLTSPFEKFIGLYRNPAFKNKGKFVTLAQFLEFARSKAVTGIMINLDNVPYLASKGLDIITTVTTALAKNQYDKKASPQVLVQSDDTSVLDKFKNVPSYKRILNIKEDISSVPKAAAEEIKKHADGVTLTRYSIIATDLLGFTTAKRKTVETLQGLNLTVYVSSLANEYVSLAFDYYADPVIEIATYTHTIGVNGFITEFPKTASRYQRSACSDVNDLKRNYTILPIEPGALVNFTSRPPPKAADPPTPALTLQEVVDPPLPKVAKPQSPPKPTQEAPAPSSSAPAGLHSTAAAVAAAAAAAVALLSLLLTAGYN</sequence>
<feature type="domain" description="GP-PDE" evidence="10">
    <location>
        <begin position="34"/>
        <end position="330"/>
    </location>
</feature>
<reference evidence="11" key="1">
    <citation type="submission" date="2022-08" db="EMBL/GenBank/DDBJ databases">
        <authorList>
            <person name="Gutierrez-Valencia J."/>
        </authorList>
    </citation>
    <scope>NUCLEOTIDE SEQUENCE</scope>
</reference>
<evidence type="ECO:0000256" key="6">
    <source>
        <dbReference type="ARBA" id="ARBA00047512"/>
    </source>
</evidence>
<keyword evidence="2 9" id="KW-0732">Signal</keyword>
<evidence type="ECO:0000256" key="7">
    <source>
        <dbReference type="SAM" id="MobiDB-lite"/>
    </source>
</evidence>
<keyword evidence="12" id="KW-1185">Reference proteome</keyword>
<keyword evidence="5" id="KW-0325">Glycoprotein</keyword>
<dbReference type="InterPro" id="IPR017946">
    <property type="entry name" value="PLC-like_Pdiesterase_TIM-brl"/>
</dbReference>
<evidence type="ECO:0000259" key="10">
    <source>
        <dbReference type="PROSITE" id="PS51704"/>
    </source>
</evidence>
<dbReference type="Proteomes" id="UP001154282">
    <property type="component" value="Unassembled WGS sequence"/>
</dbReference>
<dbReference type="SUPFAM" id="SSF51695">
    <property type="entry name" value="PLC-like phosphodiesterases"/>
    <property type="match status" value="2"/>
</dbReference>
<dbReference type="PANTHER" id="PTHR43620:SF44">
    <property type="entry name" value="GLYCEROPHOSPHODIESTER PHOSPHODIESTERASE GDPDL6-RELATED"/>
    <property type="match status" value="1"/>
</dbReference>
<evidence type="ECO:0000256" key="8">
    <source>
        <dbReference type="SAM" id="Phobius"/>
    </source>
</evidence>
<evidence type="ECO:0000256" key="5">
    <source>
        <dbReference type="ARBA" id="ARBA00023180"/>
    </source>
</evidence>
<feature type="region of interest" description="Disordered" evidence="7">
    <location>
        <begin position="698"/>
        <end position="724"/>
    </location>
</feature>
<feature type="compositionally biased region" description="Low complexity" evidence="7">
    <location>
        <begin position="715"/>
        <end position="724"/>
    </location>
</feature>
<evidence type="ECO:0000256" key="3">
    <source>
        <dbReference type="ARBA" id="ARBA00022798"/>
    </source>
</evidence>
<keyword evidence="8" id="KW-0472">Membrane</keyword>
<evidence type="ECO:0000256" key="1">
    <source>
        <dbReference type="ARBA" id="ARBA00012247"/>
    </source>
</evidence>
<dbReference type="InterPro" id="IPR030395">
    <property type="entry name" value="GP_PDE_dom"/>
</dbReference>
<feature type="transmembrane region" description="Helical" evidence="8">
    <location>
        <begin position="730"/>
        <end position="752"/>
    </location>
</feature>
<keyword evidence="4" id="KW-0378">Hydrolase</keyword>
<evidence type="ECO:0000313" key="11">
    <source>
        <dbReference type="EMBL" id="CAI0394920.1"/>
    </source>
</evidence>
<dbReference type="Gene3D" id="3.20.20.190">
    <property type="entry name" value="Phosphatidylinositol (PI) phosphodiesterase"/>
    <property type="match status" value="2"/>
</dbReference>
<evidence type="ECO:0000256" key="4">
    <source>
        <dbReference type="ARBA" id="ARBA00022801"/>
    </source>
</evidence>
<dbReference type="EMBL" id="CAMGYJ010000003">
    <property type="protein sequence ID" value="CAI0394920.1"/>
    <property type="molecule type" value="Genomic_DNA"/>
</dbReference>
<feature type="signal peptide" evidence="9">
    <location>
        <begin position="1"/>
        <end position="17"/>
    </location>
</feature>
<dbReference type="PROSITE" id="PS51704">
    <property type="entry name" value="GP_PDE"/>
    <property type="match status" value="2"/>
</dbReference>
<dbReference type="EC" id="3.1.4.46" evidence="1"/>
<comment type="catalytic activity">
    <reaction evidence="6">
        <text>a sn-glycero-3-phosphodiester + H2O = an alcohol + sn-glycerol 3-phosphate + H(+)</text>
        <dbReference type="Rhea" id="RHEA:12969"/>
        <dbReference type="ChEBI" id="CHEBI:15377"/>
        <dbReference type="ChEBI" id="CHEBI:15378"/>
        <dbReference type="ChEBI" id="CHEBI:30879"/>
        <dbReference type="ChEBI" id="CHEBI:57597"/>
        <dbReference type="ChEBI" id="CHEBI:83408"/>
        <dbReference type="EC" id="3.1.4.46"/>
    </reaction>
</comment>
<keyword evidence="8" id="KW-1133">Transmembrane helix</keyword>
<evidence type="ECO:0000313" key="12">
    <source>
        <dbReference type="Proteomes" id="UP001154282"/>
    </source>
</evidence>
<gene>
    <name evidence="11" type="ORF">LITE_LOCUS8524</name>
</gene>
<accession>A0AAV0IBA9</accession>
<dbReference type="FunFam" id="3.20.20.190:FF:000011">
    <property type="entry name" value="Glycerophosphodiester phosphodiesterase GDPDL3"/>
    <property type="match status" value="1"/>
</dbReference>
<evidence type="ECO:0000256" key="2">
    <source>
        <dbReference type="ARBA" id="ARBA00022729"/>
    </source>
</evidence>
<name>A0AAV0IBA9_9ROSI</name>
<dbReference type="PANTHER" id="PTHR43620">
    <property type="entry name" value="GLYCEROPHOSPHORYL DIESTER PHOSPHODIESTERASE"/>
    <property type="match status" value="1"/>
</dbReference>
<evidence type="ECO:0000256" key="9">
    <source>
        <dbReference type="SAM" id="SignalP"/>
    </source>
</evidence>
<dbReference type="GO" id="GO:0008889">
    <property type="term" value="F:glycerophosphodiester phosphodiesterase activity"/>
    <property type="evidence" value="ECO:0007669"/>
    <property type="project" value="UniProtKB-EC"/>
</dbReference>
<dbReference type="AlphaFoldDB" id="A0AAV0IBA9"/>
<comment type="caution">
    <text evidence="11">The sequence shown here is derived from an EMBL/GenBank/DDBJ whole genome shotgun (WGS) entry which is preliminary data.</text>
</comment>
<organism evidence="11 12">
    <name type="scientific">Linum tenue</name>
    <dbReference type="NCBI Taxonomy" id="586396"/>
    <lineage>
        <taxon>Eukaryota</taxon>
        <taxon>Viridiplantae</taxon>
        <taxon>Streptophyta</taxon>
        <taxon>Embryophyta</taxon>
        <taxon>Tracheophyta</taxon>
        <taxon>Spermatophyta</taxon>
        <taxon>Magnoliopsida</taxon>
        <taxon>eudicotyledons</taxon>
        <taxon>Gunneridae</taxon>
        <taxon>Pentapetalae</taxon>
        <taxon>rosids</taxon>
        <taxon>fabids</taxon>
        <taxon>Malpighiales</taxon>
        <taxon>Linaceae</taxon>
        <taxon>Linum</taxon>
    </lineage>
</organism>
<protein>
    <recommendedName>
        <fullName evidence="1">glycerophosphodiester phosphodiesterase</fullName>
        <ecNumber evidence="1">3.1.4.46</ecNumber>
    </recommendedName>
</protein>
<keyword evidence="8" id="KW-0812">Transmembrane</keyword>
<keyword evidence="3" id="KW-0319">Glycerol metabolism</keyword>
<dbReference type="Pfam" id="PF03009">
    <property type="entry name" value="GDPD"/>
    <property type="match status" value="1"/>
</dbReference>
<proteinExistence type="predicted"/>
<feature type="chain" id="PRO_5043695648" description="glycerophosphodiester phosphodiesterase" evidence="9">
    <location>
        <begin position="18"/>
        <end position="753"/>
    </location>
</feature>
<dbReference type="GO" id="GO:0006629">
    <property type="term" value="P:lipid metabolic process"/>
    <property type="evidence" value="ECO:0007669"/>
    <property type="project" value="InterPro"/>
</dbReference>
<dbReference type="GO" id="GO:0006071">
    <property type="term" value="P:glycerol metabolic process"/>
    <property type="evidence" value="ECO:0007669"/>
    <property type="project" value="UniProtKB-KW"/>
</dbReference>